<dbReference type="PANTHER" id="PTHR21248:SF22">
    <property type="entry name" value="PHOSPHOLIPASE D"/>
    <property type="match status" value="1"/>
</dbReference>
<keyword evidence="2" id="KW-0808">Transferase</keyword>
<dbReference type="EMBL" id="AP012320">
    <property type="protein sequence ID" value="BAL96196.1"/>
    <property type="molecule type" value="Genomic_DNA"/>
</dbReference>
<dbReference type="KEGG" id="rge:RGE_28570"/>
<gene>
    <name evidence="2" type="primary">cls</name>
    <name evidence="2" type="ordered locus">RGE_28570</name>
</gene>
<dbReference type="PANTHER" id="PTHR21248">
    <property type="entry name" value="CARDIOLIPIN SYNTHASE"/>
    <property type="match status" value="1"/>
</dbReference>
<dbReference type="Gene3D" id="3.30.870.10">
    <property type="entry name" value="Endonuclease Chain A"/>
    <property type="match status" value="2"/>
</dbReference>
<dbReference type="Proteomes" id="UP000007883">
    <property type="component" value="Chromosome"/>
</dbReference>
<dbReference type="AlphaFoldDB" id="I0HT59"/>
<dbReference type="GO" id="GO:0030572">
    <property type="term" value="F:phosphatidyltransferase activity"/>
    <property type="evidence" value="ECO:0007669"/>
    <property type="project" value="UniProtKB-ARBA"/>
</dbReference>
<keyword evidence="3" id="KW-1185">Reference proteome</keyword>
<dbReference type="PATRIC" id="fig|983917.3.peg.2785"/>
<dbReference type="eggNOG" id="COG1502">
    <property type="taxonomic scope" value="Bacteria"/>
</dbReference>
<feature type="domain" description="PLD phosphodiesterase" evidence="1">
    <location>
        <begin position="209"/>
        <end position="236"/>
    </location>
</feature>
<accession>I0HT59</accession>
<feature type="domain" description="PLD phosphodiesterase" evidence="1">
    <location>
        <begin position="393"/>
        <end position="420"/>
    </location>
</feature>
<dbReference type="CDD" id="cd09159">
    <property type="entry name" value="PLDc_ybhO_like_2"/>
    <property type="match status" value="1"/>
</dbReference>
<evidence type="ECO:0000313" key="2">
    <source>
        <dbReference type="EMBL" id="BAL96196.1"/>
    </source>
</evidence>
<dbReference type="PROSITE" id="PS50035">
    <property type="entry name" value="PLD"/>
    <property type="match status" value="2"/>
</dbReference>
<dbReference type="SMART" id="SM00155">
    <property type="entry name" value="PLDc"/>
    <property type="match status" value="2"/>
</dbReference>
<dbReference type="InterPro" id="IPR025202">
    <property type="entry name" value="PLD-like_dom"/>
</dbReference>
<reference evidence="2 3" key="1">
    <citation type="journal article" date="2012" name="J. Bacteriol.">
        <title>Complete genome sequence of phototrophic betaproteobacterium Rubrivivax gelatinosus IL144.</title>
        <authorList>
            <person name="Nagashima S."/>
            <person name="Kamimura A."/>
            <person name="Shimizu T."/>
            <person name="Nakamura-isaki S."/>
            <person name="Aono E."/>
            <person name="Sakamoto K."/>
            <person name="Ichikawa N."/>
            <person name="Nakazawa H."/>
            <person name="Sekine M."/>
            <person name="Yamazaki S."/>
            <person name="Fujita N."/>
            <person name="Shimada K."/>
            <person name="Hanada S."/>
            <person name="Nagashima K.V.P."/>
        </authorList>
    </citation>
    <scope>NUCLEOTIDE SEQUENCE [LARGE SCALE GENOMIC DNA]</scope>
    <source>
        <strain evidence="3">NBRC 100245 / IL144</strain>
    </source>
</reference>
<sequence length="480" mass="51919">MSTERTPRRRGRLATPAWWLAWWTCTVLAGCAGTPVAPRLDPDLAQGPPPSTRAVARELDLHGRRGRLAPAERERLLARVAAQGDGDLVRRHLAVMSAFGDADLSVGNRARLLVDGPATFEAMFTAIEAARHSVLLESYIVEDAAVARRLAALLAKKRADGVTVALLYDAVGSIGTAPEFFDGLRADGVAVCEFNPLAPAPGRGGVWGLSHRDHRKILVVDREIGFTGGINISAVYSSGSFGRRGRAKAPEAGWRDTQIELRGNAAAALEDLLRDTWRHQRCPGELGPPRAGAGAAAGEQLVRIVPSGPSEPYSRLYTLLLAAIDAAQRSVHLTMAYFAPTPEMIEALAEAARRGVDVQLVLPSRSDFRPVLYAGRSHYGRLLEAGVQIHELQDAVLHAKTAVIDGVVSTVGSSNLDWRSFVLNEEVDAVVVGAELGSAMEALFERDVAASRPVTLADWQARPLWRRATEGLARLFERWW</sequence>
<dbReference type="SUPFAM" id="SSF56024">
    <property type="entry name" value="Phospholipase D/nuclease"/>
    <property type="match status" value="2"/>
</dbReference>
<dbReference type="STRING" id="983917.RGE_28570"/>
<dbReference type="RefSeq" id="WP_014429057.1">
    <property type="nucleotide sequence ID" value="NC_017075.1"/>
</dbReference>
<organism evidence="2 3">
    <name type="scientific">Rubrivivax gelatinosus (strain NBRC 100245 / IL144)</name>
    <dbReference type="NCBI Taxonomy" id="983917"/>
    <lineage>
        <taxon>Bacteria</taxon>
        <taxon>Pseudomonadati</taxon>
        <taxon>Pseudomonadota</taxon>
        <taxon>Betaproteobacteria</taxon>
        <taxon>Burkholderiales</taxon>
        <taxon>Sphaerotilaceae</taxon>
        <taxon>Rubrivivax</taxon>
    </lineage>
</organism>
<name>I0HT59_RUBGI</name>
<dbReference type="EC" id="2.7.8.-" evidence="2"/>
<evidence type="ECO:0000313" key="3">
    <source>
        <dbReference type="Proteomes" id="UP000007883"/>
    </source>
</evidence>
<dbReference type="GO" id="GO:0032049">
    <property type="term" value="P:cardiolipin biosynthetic process"/>
    <property type="evidence" value="ECO:0007669"/>
    <property type="project" value="UniProtKB-ARBA"/>
</dbReference>
<dbReference type="HOGENOM" id="CLU_038053_0_2_4"/>
<evidence type="ECO:0000259" key="1">
    <source>
        <dbReference type="PROSITE" id="PS50035"/>
    </source>
</evidence>
<dbReference type="Pfam" id="PF13091">
    <property type="entry name" value="PLDc_2"/>
    <property type="match status" value="1"/>
</dbReference>
<dbReference type="CDD" id="cd09110">
    <property type="entry name" value="PLDc_CLS_1"/>
    <property type="match status" value="1"/>
</dbReference>
<dbReference type="InterPro" id="IPR001736">
    <property type="entry name" value="PLipase_D/transphosphatidylase"/>
</dbReference>
<proteinExistence type="predicted"/>
<protein>
    <submittedName>
        <fullName evidence="2">Cardiolipin synthase</fullName>
        <ecNumber evidence="2">2.7.8.-</ecNumber>
    </submittedName>
</protein>
<dbReference type="PROSITE" id="PS51257">
    <property type="entry name" value="PROKAR_LIPOPROTEIN"/>
    <property type="match status" value="1"/>
</dbReference>